<dbReference type="PANTHER" id="PTHR42852:SF13">
    <property type="entry name" value="PROTEIN DIPZ"/>
    <property type="match status" value="1"/>
</dbReference>
<evidence type="ECO:0000313" key="3">
    <source>
        <dbReference type="EMBL" id="MCD2424390.1"/>
    </source>
</evidence>
<proteinExistence type="predicted"/>
<evidence type="ECO:0000256" key="1">
    <source>
        <dbReference type="SAM" id="SignalP"/>
    </source>
</evidence>
<dbReference type="InterPro" id="IPR036249">
    <property type="entry name" value="Thioredoxin-like_sf"/>
</dbReference>
<dbReference type="PANTHER" id="PTHR42852">
    <property type="entry name" value="THIOL:DISULFIDE INTERCHANGE PROTEIN DSBE"/>
    <property type="match status" value="1"/>
</dbReference>
<feature type="chain" id="PRO_5047017175" evidence="1">
    <location>
        <begin position="20"/>
        <end position="437"/>
    </location>
</feature>
<reference evidence="3 4" key="1">
    <citation type="submission" date="2021-11" db="EMBL/GenBank/DDBJ databases">
        <title>Genomic of Niabella pedocola.</title>
        <authorList>
            <person name="Wu T."/>
        </authorList>
    </citation>
    <scope>NUCLEOTIDE SEQUENCE [LARGE SCALE GENOMIC DNA]</scope>
    <source>
        <strain evidence="3 4">JCM 31011</strain>
    </source>
</reference>
<evidence type="ECO:0000259" key="2">
    <source>
        <dbReference type="PROSITE" id="PS51352"/>
    </source>
</evidence>
<dbReference type="SUPFAM" id="SSF52833">
    <property type="entry name" value="Thioredoxin-like"/>
    <property type="match status" value="1"/>
</dbReference>
<keyword evidence="1" id="KW-0732">Signal</keyword>
<dbReference type="RefSeq" id="WP_231006107.1">
    <property type="nucleotide sequence ID" value="NZ_JAJNEC010000005.1"/>
</dbReference>
<protein>
    <submittedName>
        <fullName evidence="3">TlpA family protein disulfide reductase</fullName>
    </submittedName>
</protein>
<comment type="caution">
    <text evidence="3">The sequence shown here is derived from an EMBL/GenBank/DDBJ whole genome shotgun (WGS) entry which is preliminary data.</text>
</comment>
<feature type="domain" description="Thioredoxin" evidence="2">
    <location>
        <begin position="26"/>
        <end position="173"/>
    </location>
</feature>
<dbReference type="InterPro" id="IPR000866">
    <property type="entry name" value="AhpC/TSA"/>
</dbReference>
<dbReference type="EMBL" id="JAJNEC010000005">
    <property type="protein sequence ID" value="MCD2424390.1"/>
    <property type="molecule type" value="Genomic_DNA"/>
</dbReference>
<dbReference type="Gene3D" id="3.40.30.10">
    <property type="entry name" value="Glutaredoxin"/>
    <property type="match status" value="1"/>
</dbReference>
<dbReference type="InterPro" id="IPR013766">
    <property type="entry name" value="Thioredoxin_domain"/>
</dbReference>
<evidence type="ECO:0000313" key="4">
    <source>
        <dbReference type="Proteomes" id="UP001199816"/>
    </source>
</evidence>
<dbReference type="CDD" id="cd02966">
    <property type="entry name" value="TlpA_like_family"/>
    <property type="match status" value="1"/>
</dbReference>
<dbReference type="PROSITE" id="PS51352">
    <property type="entry name" value="THIOREDOXIN_2"/>
    <property type="match status" value="1"/>
</dbReference>
<dbReference type="Pfam" id="PF00578">
    <property type="entry name" value="AhpC-TSA"/>
    <property type="match status" value="1"/>
</dbReference>
<organism evidence="3 4">
    <name type="scientific">Niabella pedocola</name>
    <dbReference type="NCBI Taxonomy" id="1752077"/>
    <lineage>
        <taxon>Bacteria</taxon>
        <taxon>Pseudomonadati</taxon>
        <taxon>Bacteroidota</taxon>
        <taxon>Chitinophagia</taxon>
        <taxon>Chitinophagales</taxon>
        <taxon>Chitinophagaceae</taxon>
        <taxon>Niabella</taxon>
    </lineage>
</organism>
<name>A0ABS8PU49_9BACT</name>
<accession>A0ABS8PU49</accession>
<feature type="signal peptide" evidence="1">
    <location>
        <begin position="1"/>
        <end position="19"/>
    </location>
</feature>
<gene>
    <name evidence="3" type="ORF">LQ567_16540</name>
</gene>
<dbReference type="InterPro" id="IPR050553">
    <property type="entry name" value="Thioredoxin_ResA/DsbE_sf"/>
</dbReference>
<dbReference type="Proteomes" id="UP001199816">
    <property type="component" value="Unassembled WGS sequence"/>
</dbReference>
<sequence length="437" mass="48917">MIKYLLAYALAGACLYAQAQDNIKPLTIGDTVPDITFTNIINHPTQAARLSDFGGRPVVLDFFATWCSSCIAALPHLDNLQQQFSNKIQLFVVTYEPKENLHQFFKNVPLAQKLRLPFIYGDTVLKQLFPHKSIPHEVIISQNKVAAITFPEYITGTTFQRLLQDQAINPRLKQDLDRYTPRGSLYDIATRQFWERLISSSTFTGFIEGIGSKSGVFYNPDSTTKKIYKINLPLISFYTQAYNLPAEKANRVLLEVADPSPFFRTKAGIHEWLLKGGFCYEATVPKTMADSVIYQNMLHTINKSLGYRSYLQTRQLKCYVLRLVTGAAVKTSTGGAPVANLLGNANTKTLRNQPIQALVDAMNNQTPADPLCPIVLDETGIHTPIDLDLKVADVQDLSAMSRALKPYGLELAEVVRPVEVLVIQDYHTDSFILKARP</sequence>
<keyword evidence="4" id="KW-1185">Reference proteome</keyword>